<evidence type="ECO:0000313" key="2">
    <source>
        <dbReference type="Proteomes" id="UP000078512"/>
    </source>
</evidence>
<evidence type="ECO:0000313" key="1">
    <source>
        <dbReference type="EMBL" id="OAQ29828.1"/>
    </source>
</evidence>
<name>A0A197JY05_9FUNG</name>
<gene>
    <name evidence="1" type="ORF">K457DRAFT_19011</name>
</gene>
<dbReference type="SUPFAM" id="SSF52047">
    <property type="entry name" value="RNI-like"/>
    <property type="match status" value="1"/>
</dbReference>
<protein>
    <submittedName>
        <fullName evidence="1">Uncharacterized protein</fullName>
    </submittedName>
</protein>
<dbReference type="InterPro" id="IPR032675">
    <property type="entry name" value="LRR_dom_sf"/>
</dbReference>
<dbReference type="PANTHER" id="PTHR38926:SF5">
    <property type="entry name" value="F-BOX AND LEUCINE-RICH REPEAT PROTEIN 6"/>
    <property type="match status" value="1"/>
</dbReference>
<dbReference type="OrthoDB" id="2438015at2759"/>
<sequence>MTNNRLLKIPELVSLIGHHLDRHDLTTCIRVCRSWFDSFTPLLYHTVVVYDFDLYSSKFDVPPYRAQRSTKNAHLASSDDDPGYGGGMVHKYGHLVRSITSSNIRALAYLGDHAVNLTHVVLRPCFSSPAMFGTVIADTREQKAWGRLCGRFEDRELIISTWIALINRNPGLKSVRINLDCCDMGTERIIHALAKCEHLEEVYLESMTEVNTLEMMLYHCPHILSLSATCGRRATYALRADQQMLKAEYPAVVGVPTKIRHFNITTDKAWNFNDCTFKLWITQVLRRCPDLQSLILTLGMEFSILVKEVTALSSSKFFSLRSLKLTAPTTEADNVLLAILLNSCSASLTALAITDYSNGNFGRIVIPMIDPLLWLRLEEFRFMGPGTFTPSNGLCNVLALCPNLRAFEVSNAAVTATEFLSTQVTCGHSLVSFALIACGDRVQILQSPQPPPWLGLNNSFTTQEGHMATMAQFELPTPMPMPVQPQQPQQQPQLGQVPSWLQYPLAPPCILAAQTSQLTTLARFEPPAPFHHLFARPPPQPPAPDLPVFAPSFPPTNPYSINNYYLQPYTPQLSAAETEEFNAHSTKVCLRIISEFPHLKQLKYGANFDNRTSLFFLYPREPPGKNEDCVEMFREGLPGLRSLVVRGVSCFEWRLTIEIMKTKARLKKVGDVGRSA</sequence>
<dbReference type="Proteomes" id="UP000078512">
    <property type="component" value="Unassembled WGS sequence"/>
</dbReference>
<keyword evidence="2" id="KW-1185">Reference proteome</keyword>
<reference evidence="1 2" key="1">
    <citation type="submission" date="2016-05" db="EMBL/GenBank/DDBJ databases">
        <title>Genome sequencing reveals origins of a unique bacterial endosymbiosis in the earliest lineages of terrestrial Fungi.</title>
        <authorList>
            <consortium name="DOE Joint Genome Institute"/>
            <person name="Uehling J."/>
            <person name="Gryganskyi A."/>
            <person name="Hameed K."/>
            <person name="Tschaplinski T."/>
            <person name="Misztal P."/>
            <person name="Wu S."/>
            <person name="Desiro A."/>
            <person name="Vande Pol N."/>
            <person name="Du Z.-Y."/>
            <person name="Zienkiewicz A."/>
            <person name="Zienkiewicz K."/>
            <person name="Morin E."/>
            <person name="Tisserant E."/>
            <person name="Splivallo R."/>
            <person name="Hainaut M."/>
            <person name="Henrissat B."/>
            <person name="Ohm R."/>
            <person name="Kuo A."/>
            <person name="Yan J."/>
            <person name="Lipzen A."/>
            <person name="Nolan M."/>
            <person name="Labutti K."/>
            <person name="Barry K."/>
            <person name="Goldstein A."/>
            <person name="Labbe J."/>
            <person name="Schadt C."/>
            <person name="Tuskan G."/>
            <person name="Grigoriev I."/>
            <person name="Martin F."/>
            <person name="Vilgalys R."/>
            <person name="Bonito G."/>
        </authorList>
    </citation>
    <scope>NUCLEOTIDE SEQUENCE [LARGE SCALE GENOMIC DNA]</scope>
    <source>
        <strain evidence="1 2">AG-77</strain>
    </source>
</reference>
<dbReference type="Gene3D" id="3.80.10.10">
    <property type="entry name" value="Ribonuclease Inhibitor"/>
    <property type="match status" value="2"/>
</dbReference>
<organism evidence="1 2">
    <name type="scientific">Linnemannia elongata AG-77</name>
    <dbReference type="NCBI Taxonomy" id="1314771"/>
    <lineage>
        <taxon>Eukaryota</taxon>
        <taxon>Fungi</taxon>
        <taxon>Fungi incertae sedis</taxon>
        <taxon>Mucoromycota</taxon>
        <taxon>Mortierellomycotina</taxon>
        <taxon>Mortierellomycetes</taxon>
        <taxon>Mortierellales</taxon>
        <taxon>Mortierellaceae</taxon>
        <taxon>Linnemannia</taxon>
    </lineage>
</organism>
<dbReference type="PANTHER" id="PTHR38926">
    <property type="entry name" value="F-BOX DOMAIN CONTAINING PROTEIN, EXPRESSED"/>
    <property type="match status" value="1"/>
</dbReference>
<accession>A0A197JY05</accession>
<dbReference type="EMBL" id="KV442039">
    <property type="protein sequence ID" value="OAQ29828.1"/>
    <property type="molecule type" value="Genomic_DNA"/>
</dbReference>
<proteinExistence type="predicted"/>
<dbReference type="AlphaFoldDB" id="A0A197JY05"/>